<sequence>MSITGTVPTPTPALVPTEAGVSTRFVDLAGSVVGAGGWLTILEDLGAGQLEQFHVRSPNTDFRVSITVDGVSVFSKTYAEIRQIGQNSPEISAFAELDENGDLTGYYVASIRDIP</sequence>
<comment type="caution">
    <text evidence="1">The sequence shown here is derived from an EMBL/GenBank/DDBJ whole genome shotgun (WGS) entry which is preliminary data.</text>
</comment>
<dbReference type="AlphaFoldDB" id="X1QIR3"/>
<accession>X1QIR3</accession>
<name>X1QIR3_9ZZZZ</name>
<organism evidence="1">
    <name type="scientific">marine sediment metagenome</name>
    <dbReference type="NCBI Taxonomy" id="412755"/>
    <lineage>
        <taxon>unclassified sequences</taxon>
        <taxon>metagenomes</taxon>
        <taxon>ecological metagenomes</taxon>
    </lineage>
</organism>
<reference evidence="1" key="1">
    <citation type="journal article" date="2014" name="Front. Microbiol.">
        <title>High frequency of phylogenetically diverse reductive dehalogenase-homologous genes in deep subseafloor sedimentary metagenomes.</title>
        <authorList>
            <person name="Kawai M."/>
            <person name="Futagami T."/>
            <person name="Toyoda A."/>
            <person name="Takaki Y."/>
            <person name="Nishi S."/>
            <person name="Hori S."/>
            <person name="Arai W."/>
            <person name="Tsubouchi T."/>
            <person name="Morono Y."/>
            <person name="Uchiyama I."/>
            <person name="Ito T."/>
            <person name="Fujiyama A."/>
            <person name="Inagaki F."/>
            <person name="Takami H."/>
        </authorList>
    </citation>
    <scope>NUCLEOTIDE SEQUENCE</scope>
    <source>
        <strain evidence="1">Expedition CK06-06</strain>
    </source>
</reference>
<feature type="non-terminal residue" evidence="1">
    <location>
        <position position="115"/>
    </location>
</feature>
<gene>
    <name evidence="1" type="ORF">S12H4_02777</name>
</gene>
<proteinExistence type="predicted"/>
<dbReference type="EMBL" id="BARW01000720">
    <property type="protein sequence ID" value="GAI68367.1"/>
    <property type="molecule type" value="Genomic_DNA"/>
</dbReference>
<evidence type="ECO:0000313" key="1">
    <source>
        <dbReference type="EMBL" id="GAI68367.1"/>
    </source>
</evidence>
<protein>
    <submittedName>
        <fullName evidence="1">Uncharacterized protein</fullName>
    </submittedName>
</protein>